<dbReference type="HOGENOM" id="CLU_1132158_0_0_7"/>
<keyword evidence="3" id="KW-1185">Reference proteome</keyword>
<dbReference type="Proteomes" id="UP000008561">
    <property type="component" value="Chromosome"/>
</dbReference>
<accession>A8ZYQ3</accession>
<sequence length="229" mass="25519">MISSKKEFYGGAAMMAGFLVVLVAMFLPLFEGKNGLNYLDDLFNSISKGSAYYIPGVADEVQKTQVGKQITVTLAYETDTQAGESALLFKKAGASARMEGAKVSVTGDFGEILGACLADADTLFHNDGEALQAKYGIEGKRVLFNWWNTLKAMQKELNRQERFAEGKVVYTVMTRAVECSYNYYTVVPDRITDRLGIVMFALIFYVVYTLWYGYAILFLFEGWGLQISH</sequence>
<feature type="transmembrane region" description="Helical" evidence="1">
    <location>
        <begin position="12"/>
        <end position="30"/>
    </location>
</feature>
<keyword evidence="1" id="KW-0812">Transmembrane</keyword>
<organism evidence="2 3">
    <name type="scientific">Desulfosudis oleivorans (strain DSM 6200 / JCM 39069 / Hxd3)</name>
    <name type="common">Desulfococcus oleovorans</name>
    <dbReference type="NCBI Taxonomy" id="96561"/>
    <lineage>
        <taxon>Bacteria</taxon>
        <taxon>Pseudomonadati</taxon>
        <taxon>Thermodesulfobacteriota</taxon>
        <taxon>Desulfobacteria</taxon>
        <taxon>Desulfobacterales</taxon>
        <taxon>Desulfosudaceae</taxon>
        <taxon>Desulfosudis</taxon>
    </lineage>
</organism>
<evidence type="ECO:0000313" key="2">
    <source>
        <dbReference type="EMBL" id="ABW67158.1"/>
    </source>
</evidence>
<evidence type="ECO:0000256" key="1">
    <source>
        <dbReference type="SAM" id="Phobius"/>
    </source>
</evidence>
<gene>
    <name evidence="2" type="ordered locus">Dole_1354</name>
</gene>
<dbReference type="AlphaFoldDB" id="A8ZYQ3"/>
<dbReference type="eggNOG" id="ENOG5030F9Z">
    <property type="taxonomic scope" value="Bacteria"/>
</dbReference>
<feature type="transmembrane region" description="Helical" evidence="1">
    <location>
        <begin position="197"/>
        <end position="220"/>
    </location>
</feature>
<dbReference type="STRING" id="96561.Dole_1354"/>
<dbReference type="RefSeq" id="WP_012174775.1">
    <property type="nucleotide sequence ID" value="NC_009943.1"/>
</dbReference>
<dbReference type="KEGG" id="dol:Dole_1354"/>
<keyword evidence="1" id="KW-1133">Transmembrane helix</keyword>
<evidence type="ECO:0000313" key="3">
    <source>
        <dbReference type="Proteomes" id="UP000008561"/>
    </source>
</evidence>
<keyword evidence="1" id="KW-0472">Membrane</keyword>
<protein>
    <submittedName>
        <fullName evidence="2">Uncharacterized protein</fullName>
    </submittedName>
</protein>
<dbReference type="OrthoDB" id="9779692at2"/>
<name>A8ZYQ3_DESOH</name>
<reference evidence="2 3" key="1">
    <citation type="submission" date="2007-10" db="EMBL/GenBank/DDBJ databases">
        <title>Complete sequence of Desulfococcus oleovorans Hxd3.</title>
        <authorList>
            <consortium name="US DOE Joint Genome Institute"/>
            <person name="Copeland A."/>
            <person name="Lucas S."/>
            <person name="Lapidus A."/>
            <person name="Barry K."/>
            <person name="Glavina del Rio T."/>
            <person name="Dalin E."/>
            <person name="Tice H."/>
            <person name="Pitluck S."/>
            <person name="Kiss H."/>
            <person name="Brettin T."/>
            <person name="Bruce D."/>
            <person name="Detter J.C."/>
            <person name="Han C."/>
            <person name="Schmutz J."/>
            <person name="Larimer F."/>
            <person name="Land M."/>
            <person name="Hauser L."/>
            <person name="Kyrpides N."/>
            <person name="Kim E."/>
            <person name="Wawrik B."/>
            <person name="Richardson P."/>
        </authorList>
    </citation>
    <scope>NUCLEOTIDE SEQUENCE [LARGE SCALE GENOMIC DNA]</scope>
    <source>
        <strain evidence="3">DSM 6200 / JCM 39069 / Hxd3</strain>
    </source>
</reference>
<dbReference type="EMBL" id="CP000859">
    <property type="protein sequence ID" value="ABW67158.1"/>
    <property type="molecule type" value="Genomic_DNA"/>
</dbReference>
<proteinExistence type="predicted"/>